<dbReference type="GO" id="GO:0051301">
    <property type="term" value="P:cell division"/>
    <property type="evidence" value="ECO:0007669"/>
    <property type="project" value="UniProtKB-KW"/>
</dbReference>
<keyword evidence="16" id="KW-0131">Cell cycle</keyword>
<feature type="compositionally biased region" description="Basic and acidic residues" evidence="17">
    <location>
        <begin position="803"/>
        <end position="826"/>
    </location>
</feature>
<feature type="region of interest" description="Disordered" evidence="17">
    <location>
        <begin position="1004"/>
        <end position="1044"/>
    </location>
</feature>
<feature type="region of interest" description="Disordered" evidence="17">
    <location>
        <begin position="917"/>
        <end position="961"/>
    </location>
</feature>
<feature type="compositionally biased region" description="Acidic residues" evidence="17">
    <location>
        <begin position="330"/>
        <end position="342"/>
    </location>
</feature>
<feature type="compositionally biased region" description="Basic and acidic residues" evidence="17">
    <location>
        <begin position="347"/>
        <end position="356"/>
    </location>
</feature>
<feature type="region of interest" description="Disordered" evidence="17">
    <location>
        <begin position="405"/>
        <end position="430"/>
    </location>
</feature>
<evidence type="ECO:0000256" key="1">
    <source>
        <dbReference type="ARBA" id="ARBA00004123"/>
    </source>
</evidence>
<dbReference type="CDD" id="cd16884">
    <property type="entry name" value="ARID_ARID5A"/>
    <property type="match status" value="1"/>
</dbReference>
<dbReference type="SMART" id="SM01014">
    <property type="entry name" value="ARID"/>
    <property type="match status" value="1"/>
</dbReference>
<name>A0AA41N8S6_SCICA</name>
<keyword evidence="20" id="KW-1185">Reference proteome</keyword>
<evidence type="ECO:0000256" key="14">
    <source>
        <dbReference type="ARBA" id="ARBA00023163"/>
    </source>
</evidence>
<evidence type="ECO:0000256" key="16">
    <source>
        <dbReference type="ARBA" id="ARBA00023306"/>
    </source>
</evidence>
<dbReference type="AlphaFoldDB" id="A0AA41N8S6"/>
<dbReference type="InterPro" id="IPR036431">
    <property type="entry name" value="ARID_dom_sf"/>
</dbReference>
<dbReference type="EMBL" id="JAATJV010400023">
    <property type="protein sequence ID" value="MBZ3885429.1"/>
    <property type="molecule type" value="Genomic_DNA"/>
</dbReference>
<keyword evidence="12" id="KW-0238">DNA-binding</keyword>
<protein>
    <recommendedName>
        <fullName evidence="5">Condensin complex subunit 2</fullName>
    </recommendedName>
</protein>
<feature type="region of interest" description="Disordered" evidence="17">
    <location>
        <begin position="320"/>
        <end position="357"/>
    </location>
</feature>
<keyword evidence="9" id="KW-0498">Mitosis</keyword>
<feature type="domain" description="ARID" evidence="18">
    <location>
        <begin position="693"/>
        <end position="785"/>
    </location>
</feature>
<dbReference type="InterPro" id="IPR022816">
    <property type="entry name" value="Condensin_barren_su2"/>
</dbReference>
<dbReference type="InterPro" id="IPR001606">
    <property type="entry name" value="ARID_dom"/>
</dbReference>
<dbReference type="Proteomes" id="UP001166674">
    <property type="component" value="Unassembled WGS sequence"/>
</dbReference>
<feature type="region of interest" description="Disordered" evidence="17">
    <location>
        <begin position="1"/>
        <end position="31"/>
    </location>
</feature>
<dbReference type="GO" id="GO:0003677">
    <property type="term" value="F:DNA binding"/>
    <property type="evidence" value="ECO:0007669"/>
    <property type="project" value="UniProtKB-KW"/>
</dbReference>
<feature type="region of interest" description="Disordered" evidence="17">
    <location>
        <begin position="551"/>
        <end position="570"/>
    </location>
</feature>
<evidence type="ECO:0000256" key="4">
    <source>
        <dbReference type="ARBA" id="ARBA00009471"/>
    </source>
</evidence>
<keyword evidence="13" id="KW-0010">Activator</keyword>
<dbReference type="Gene3D" id="1.10.150.60">
    <property type="entry name" value="ARID DNA-binding domain"/>
    <property type="match status" value="1"/>
</dbReference>
<evidence type="ECO:0000256" key="6">
    <source>
        <dbReference type="ARBA" id="ARBA00022454"/>
    </source>
</evidence>
<dbReference type="GO" id="GO:0005634">
    <property type="term" value="C:nucleus"/>
    <property type="evidence" value="ECO:0007669"/>
    <property type="project" value="UniProtKB-SubCell"/>
</dbReference>
<evidence type="ECO:0000256" key="3">
    <source>
        <dbReference type="ARBA" id="ARBA00004496"/>
    </source>
</evidence>
<evidence type="ECO:0000256" key="8">
    <source>
        <dbReference type="ARBA" id="ARBA00022618"/>
    </source>
</evidence>
<sequence>MPKKAPLSTPGTPVLEDFPQNDDEKERMQRRRSRVLDLQFSADSPHLLASPSRSVDLSATIPKFTNTQITEHYSTCIKLSTENKITTKNAFGLHLIDFMSEILKQKDTEPTNFKVAAGTLDASTKIYAVRVDAVHADVYRVLGGLGKDAPSPEEVEGHGADGSATETGTTKKVPKPKKKHSYKTIEQNIDSLNASEADRKCAVDPMFQKTAASFDECSTAGVFLSTLHCCDYRSELLFPSDIQTLSTAEPLELPDLGWVEMTDLKAPLQQCVEDGQLCPSLAGFQFTKWDKETHNESVSALVDKFKKHDQVFDINAEVEESGCGDFPEGPLEDDFDANDEPEPTSAGDREELRSWREPCQVQSSQEEIISLGDGDIRTMCPLLSMKPGEYSYFSPRTMRMWAGPDHWRFRPRPKQDAVSQSENKKKSSKKDFQIDFDEDIDFDVYFRKTKAATVLAKSTLENQNWRATTLPTDFHYGTDTLVQLHLKPGLRLQKMAQGQKSDTEHYEEIGDYDYNNPKDTSNFCPGLQATDSDYEESGDLCSEQVGTFDHMSDPCHTPKTSQENGDTSEDQGMDITTYKESNLVAEPQKVNKIEIHYAKTAKKMDMKKLKQSMWSLLTEFSRKEADAEANHNETRMEGALAEVADKKMLSGLTKGLQKSLPPIMAQNLSIPLAFACLLHLANEKDSPEAGGEREEEQAFLVSLYKFMKERRTPIERVPHLGFKQINLWKIYKAVEKLGAYELVTGRRLWKNVYDELGGSPGSTSAATCTRRHYERLVLPYVRHLKGEDDKPLPPSKPRKQYKVAREPQGDDGAPERPKKAKEERQVDQMVPGKTKSDTADLTQLPGQEPPKDSTKEQGRAPGPSLPPGGAGGCPEAYRRLLTSFYCKGTHGIMSPLAKKKLLAQVSKAEALRCQEEGCLHGAGGPNRGPPENPRSLERLAQDSGPPLPPQEGPQALGGSLRVEAPAGPCPAAPVFTGCFHAYPTEVLKPVSRHPRDFFSSLKDGVLLGPPGKEEGPSVQEPPLAWGGDASHPSAFHKGGSSKSSFYPKPKACWVSPMARVPAESPVAPLPLPCGPGLGNKRGREDEGFVYGGKKLQAVPPFLQEAGAKEGRTKPAAPGLALSCLLGPGLGPAPPEAHRGTMLHCPLNFASTSDPVKGQAALPLSPLVIPAFPAHFLATAGPSPMAAGLVHFPPTCFDSPLRHRLGPAPAWHAPPVTACTVPHFLHLNTKL</sequence>
<keyword evidence="14" id="KW-0804">Transcription</keyword>
<comment type="subcellular location">
    <subcellularLocation>
        <location evidence="2">Chromosome</location>
    </subcellularLocation>
    <subcellularLocation>
        <location evidence="3">Cytoplasm</location>
    </subcellularLocation>
    <subcellularLocation>
        <location evidence="1">Nucleus</location>
    </subcellularLocation>
</comment>
<keyword evidence="11" id="KW-0226">DNA condensation</keyword>
<evidence type="ECO:0000256" key="12">
    <source>
        <dbReference type="ARBA" id="ARBA00023125"/>
    </source>
</evidence>
<keyword evidence="10" id="KW-0805">Transcription regulation</keyword>
<evidence type="ECO:0000256" key="9">
    <source>
        <dbReference type="ARBA" id="ARBA00022776"/>
    </source>
</evidence>
<evidence type="ECO:0000256" key="10">
    <source>
        <dbReference type="ARBA" id="ARBA00023015"/>
    </source>
</evidence>
<dbReference type="GO" id="GO:0005737">
    <property type="term" value="C:cytoplasm"/>
    <property type="evidence" value="ECO:0007669"/>
    <property type="project" value="UniProtKB-SubCell"/>
</dbReference>
<feature type="region of interest" description="Disordered" evidence="17">
    <location>
        <begin position="147"/>
        <end position="180"/>
    </location>
</feature>
<dbReference type="GO" id="GO:0007076">
    <property type="term" value="P:mitotic chromosome condensation"/>
    <property type="evidence" value="ECO:0007669"/>
    <property type="project" value="InterPro"/>
</dbReference>
<evidence type="ECO:0000256" key="2">
    <source>
        <dbReference type="ARBA" id="ARBA00004286"/>
    </source>
</evidence>
<dbReference type="PANTHER" id="PTHR13108">
    <property type="entry name" value="CONDENSIN COMPLEX SUBUNIT 2"/>
    <property type="match status" value="1"/>
</dbReference>
<dbReference type="PANTHER" id="PTHR13108:SF9">
    <property type="entry name" value="CONDENSIN COMPLEX SUBUNIT 2"/>
    <property type="match status" value="1"/>
</dbReference>
<accession>A0AA41N8S6</accession>
<evidence type="ECO:0000313" key="19">
    <source>
        <dbReference type="EMBL" id="MBZ3885429.1"/>
    </source>
</evidence>
<organism evidence="19 20">
    <name type="scientific">Sciurus carolinensis</name>
    <name type="common">Eastern gray squirrel</name>
    <dbReference type="NCBI Taxonomy" id="30640"/>
    <lineage>
        <taxon>Eukaryota</taxon>
        <taxon>Metazoa</taxon>
        <taxon>Chordata</taxon>
        <taxon>Craniata</taxon>
        <taxon>Vertebrata</taxon>
        <taxon>Euteleostomi</taxon>
        <taxon>Mammalia</taxon>
        <taxon>Eutheria</taxon>
        <taxon>Euarchontoglires</taxon>
        <taxon>Glires</taxon>
        <taxon>Rodentia</taxon>
        <taxon>Sciuromorpha</taxon>
        <taxon>Sciuridae</taxon>
        <taxon>Sciurinae</taxon>
        <taxon>Sciurini</taxon>
        <taxon>Sciurus</taxon>
    </lineage>
</organism>
<keyword evidence="8" id="KW-0132">Cell division</keyword>
<comment type="caution">
    <text evidence="19">The sequence shown here is derived from an EMBL/GenBank/DDBJ whole genome shotgun (WGS) entry which is preliminary data.</text>
</comment>
<feature type="region of interest" description="Disordered" evidence="17">
    <location>
        <begin position="784"/>
        <end position="871"/>
    </location>
</feature>
<dbReference type="FunFam" id="1.10.150.60:FF:000004">
    <property type="entry name" value="AT-rich interactive domain-containing protein 5B"/>
    <property type="match status" value="1"/>
</dbReference>
<evidence type="ECO:0000313" key="20">
    <source>
        <dbReference type="Proteomes" id="UP001166674"/>
    </source>
</evidence>
<evidence type="ECO:0000256" key="7">
    <source>
        <dbReference type="ARBA" id="ARBA00022490"/>
    </source>
</evidence>
<keyword evidence="7" id="KW-0963">Cytoplasm</keyword>
<dbReference type="Pfam" id="PF01388">
    <property type="entry name" value="ARID"/>
    <property type="match status" value="1"/>
</dbReference>
<dbReference type="GO" id="GO:0000796">
    <property type="term" value="C:condensin complex"/>
    <property type="evidence" value="ECO:0007669"/>
    <property type="project" value="InterPro"/>
</dbReference>
<evidence type="ECO:0000256" key="17">
    <source>
        <dbReference type="SAM" id="MobiDB-lite"/>
    </source>
</evidence>
<keyword evidence="6" id="KW-0158">Chromosome</keyword>
<dbReference type="GO" id="GO:0003682">
    <property type="term" value="F:chromatin binding"/>
    <property type="evidence" value="ECO:0007669"/>
    <property type="project" value="TreeGrafter"/>
</dbReference>
<comment type="similarity">
    <text evidence="4">Belongs to the CND2 (condensin subunit 2) family.</text>
</comment>
<dbReference type="Pfam" id="PF05786">
    <property type="entry name" value="Cnd2"/>
    <property type="match status" value="1"/>
</dbReference>
<gene>
    <name evidence="19" type="ORF">SUZIE_182900</name>
</gene>
<evidence type="ECO:0000256" key="13">
    <source>
        <dbReference type="ARBA" id="ARBA00023159"/>
    </source>
</evidence>
<evidence type="ECO:0000256" key="15">
    <source>
        <dbReference type="ARBA" id="ARBA00023242"/>
    </source>
</evidence>
<dbReference type="PROSITE" id="PS51011">
    <property type="entry name" value="ARID"/>
    <property type="match status" value="1"/>
</dbReference>
<feature type="compositionally biased region" description="Basic and acidic residues" evidence="17">
    <location>
        <begin position="849"/>
        <end position="858"/>
    </location>
</feature>
<keyword evidence="15" id="KW-0539">Nucleus</keyword>
<dbReference type="SMART" id="SM00501">
    <property type="entry name" value="BRIGHT"/>
    <property type="match status" value="1"/>
</dbReference>
<dbReference type="SUPFAM" id="SSF46774">
    <property type="entry name" value="ARID-like"/>
    <property type="match status" value="1"/>
</dbReference>
<evidence type="ECO:0000256" key="11">
    <source>
        <dbReference type="ARBA" id="ARBA00023067"/>
    </source>
</evidence>
<evidence type="ECO:0000259" key="18">
    <source>
        <dbReference type="PROSITE" id="PS51011"/>
    </source>
</evidence>
<reference evidence="19" key="1">
    <citation type="submission" date="2020-03" db="EMBL/GenBank/DDBJ databases">
        <title>Studies in the Genomics of Life Span.</title>
        <authorList>
            <person name="Glass D."/>
        </authorList>
    </citation>
    <scope>NUCLEOTIDE SEQUENCE</scope>
    <source>
        <strain evidence="19">SUZIE</strain>
        <tissue evidence="19">Muscle</tissue>
    </source>
</reference>
<proteinExistence type="inferred from homology"/>
<evidence type="ECO:0000256" key="5">
    <source>
        <dbReference type="ARBA" id="ARBA00016065"/>
    </source>
</evidence>